<proteinExistence type="inferred from homology"/>
<dbReference type="PANTHER" id="PTHR13887:SF14">
    <property type="entry name" value="DISULFIDE BOND FORMATION PROTEIN D"/>
    <property type="match status" value="1"/>
</dbReference>
<dbReference type="PROSITE" id="PS51352">
    <property type="entry name" value="THIOREDOXIN_2"/>
    <property type="match status" value="1"/>
</dbReference>
<evidence type="ECO:0000313" key="7">
    <source>
        <dbReference type="EMBL" id="ACD83673.1"/>
    </source>
</evidence>
<sequence length="381" mass="43708">MVFKKAFFFLFCFLTFLALLYGHPAENRSARDGSFDGGAQKYLFPLLGDWIKGQVRAPVFLIEYVDFQCPVCKRYNETVNKLLKDYQGNLSVIYRHKPSQTHPYAFIAALSAEAAGLEGRFWPMVDLLFENQERWAGVADPIKLFKEYALALNIPEEKFMQNLRKPELRDKIFKDLQSSFILGMTRVPSFILGGERIPNPQSYEDFKILVEAALIKSKKRELVHEHADFRVVLDGKPIDFSAPKYQSRFGQEIDPYVHLHHGNGRVIHKHKRGITLGYFFKTLGMELSKDRFVLDTGEKFEVRNGKVLLLFVNGKLEPSLDAYEPRDLDRILIYYGPFVDKLIAKEISSVSDEACIYSLKCPQRGKPPDEECVGQLGSDCQ</sequence>
<dbReference type="Proteomes" id="UP000009149">
    <property type="component" value="Chromosome"/>
</dbReference>
<dbReference type="InterPro" id="IPR036249">
    <property type="entry name" value="Thioredoxin-like_sf"/>
</dbReference>
<dbReference type="GO" id="GO:0016491">
    <property type="term" value="F:oxidoreductase activity"/>
    <property type="evidence" value="ECO:0007669"/>
    <property type="project" value="UniProtKB-KW"/>
</dbReference>
<feature type="domain" description="Thioredoxin" evidence="6">
    <location>
        <begin position="19"/>
        <end position="215"/>
    </location>
</feature>
<keyword evidence="4" id="KW-1015">Disulfide bond</keyword>
<keyword evidence="2" id="KW-0732">Signal</keyword>
<evidence type="ECO:0000256" key="4">
    <source>
        <dbReference type="ARBA" id="ARBA00023157"/>
    </source>
</evidence>
<keyword evidence="7" id="KW-0413">Isomerase</keyword>
<accession>B3DWL0</accession>
<reference evidence="7 8" key="1">
    <citation type="journal article" date="2008" name="Biol. Direct">
        <title>Complete genome sequence of the extremely acidophilic methanotroph isolate V4, Methylacidiphilum infernorum, a representative of the bacterial phylum Verrucomicrobia.</title>
        <authorList>
            <person name="Hou S."/>
            <person name="Makarova K.S."/>
            <person name="Saw J.H."/>
            <person name="Senin P."/>
            <person name="Ly B.V."/>
            <person name="Zhou Z."/>
            <person name="Ren Y."/>
            <person name="Wang J."/>
            <person name="Galperin M.Y."/>
            <person name="Omelchenko M.V."/>
            <person name="Wolf Y.I."/>
            <person name="Yutin N."/>
            <person name="Koonin E.V."/>
            <person name="Stott M.B."/>
            <person name="Mountain B.W."/>
            <person name="Crowe M.A."/>
            <person name="Smirnova A.V."/>
            <person name="Dunfield P.F."/>
            <person name="Feng L."/>
            <person name="Wang L."/>
            <person name="Alam M."/>
        </authorList>
    </citation>
    <scope>NUCLEOTIDE SEQUENCE [LARGE SCALE GENOMIC DNA]</scope>
    <source>
        <strain evidence="8">Isolate V4</strain>
    </source>
</reference>
<dbReference type="SUPFAM" id="SSF52833">
    <property type="entry name" value="Thioredoxin-like"/>
    <property type="match status" value="1"/>
</dbReference>
<dbReference type="HOGENOM" id="CLU_725238_0_0_0"/>
<evidence type="ECO:0000313" key="8">
    <source>
        <dbReference type="Proteomes" id="UP000009149"/>
    </source>
</evidence>
<name>B3DWL0_METI4</name>
<organism evidence="7 8">
    <name type="scientific">Methylacidiphilum infernorum (isolate V4)</name>
    <name type="common">Methylokorus infernorum (strain V4)</name>
    <dbReference type="NCBI Taxonomy" id="481448"/>
    <lineage>
        <taxon>Bacteria</taxon>
        <taxon>Pseudomonadati</taxon>
        <taxon>Verrucomicrobiota</taxon>
        <taxon>Methylacidiphilae</taxon>
        <taxon>Methylacidiphilales</taxon>
        <taxon>Methylacidiphilaceae</taxon>
        <taxon>Methylacidiphilum (ex Ratnadevi et al. 2023)</taxon>
    </lineage>
</organism>
<dbReference type="AlphaFoldDB" id="B3DWL0"/>
<comment type="similarity">
    <text evidence="1">Belongs to the thioredoxin family. DsbA subfamily.</text>
</comment>
<dbReference type="PANTHER" id="PTHR13887">
    <property type="entry name" value="GLUTATHIONE S-TRANSFERASE KAPPA"/>
    <property type="match status" value="1"/>
</dbReference>
<dbReference type="GO" id="GO:0016853">
    <property type="term" value="F:isomerase activity"/>
    <property type="evidence" value="ECO:0007669"/>
    <property type="project" value="UniProtKB-KW"/>
</dbReference>
<dbReference type="Pfam" id="PF13462">
    <property type="entry name" value="Thioredoxin_4"/>
    <property type="match status" value="1"/>
</dbReference>
<dbReference type="InterPro" id="IPR013766">
    <property type="entry name" value="Thioredoxin_domain"/>
</dbReference>
<dbReference type="RefSeq" id="WP_012463955.1">
    <property type="nucleotide sequence ID" value="NC_010794.1"/>
</dbReference>
<dbReference type="eggNOG" id="COG1651">
    <property type="taxonomic scope" value="Bacteria"/>
</dbReference>
<protein>
    <submittedName>
        <fullName evidence="7">Protein-disulfide isomerase</fullName>
    </submittedName>
</protein>
<evidence type="ECO:0000256" key="5">
    <source>
        <dbReference type="ARBA" id="ARBA00023284"/>
    </source>
</evidence>
<evidence type="ECO:0000259" key="6">
    <source>
        <dbReference type="PROSITE" id="PS51352"/>
    </source>
</evidence>
<dbReference type="Gene3D" id="3.40.30.10">
    <property type="entry name" value="Glutaredoxin"/>
    <property type="match status" value="1"/>
</dbReference>
<dbReference type="InterPro" id="IPR012336">
    <property type="entry name" value="Thioredoxin-like_fold"/>
</dbReference>
<keyword evidence="3" id="KW-0560">Oxidoreductase</keyword>
<keyword evidence="5" id="KW-0676">Redox-active center</keyword>
<evidence type="ECO:0000256" key="2">
    <source>
        <dbReference type="ARBA" id="ARBA00022729"/>
    </source>
</evidence>
<evidence type="ECO:0000256" key="3">
    <source>
        <dbReference type="ARBA" id="ARBA00023002"/>
    </source>
</evidence>
<dbReference type="STRING" id="481448.Minf_1619"/>
<dbReference type="EMBL" id="CP000975">
    <property type="protein sequence ID" value="ACD83673.1"/>
    <property type="molecule type" value="Genomic_DNA"/>
</dbReference>
<dbReference type="CDD" id="cd02972">
    <property type="entry name" value="DsbA_family"/>
    <property type="match status" value="1"/>
</dbReference>
<dbReference type="KEGG" id="min:Minf_1619"/>
<gene>
    <name evidence="7" type="primary">dsbG</name>
    <name evidence="7" type="ordered locus">Minf_1619</name>
</gene>
<evidence type="ECO:0000256" key="1">
    <source>
        <dbReference type="ARBA" id="ARBA00005791"/>
    </source>
</evidence>